<accession>A0ABP1E8J0</accession>
<keyword evidence="2 4" id="KW-0863">Zinc-finger</keyword>
<evidence type="ECO:0000256" key="1">
    <source>
        <dbReference type="ARBA" id="ARBA00022723"/>
    </source>
</evidence>
<dbReference type="InterPro" id="IPR036855">
    <property type="entry name" value="Znf_CCCH_sf"/>
</dbReference>
<evidence type="ECO:0000313" key="7">
    <source>
        <dbReference type="EMBL" id="CAL1715897.1"/>
    </source>
</evidence>
<feature type="domain" description="C3H1-type" evidence="6">
    <location>
        <begin position="108"/>
        <end position="137"/>
    </location>
</feature>
<evidence type="ECO:0000259" key="6">
    <source>
        <dbReference type="PROSITE" id="PS50103"/>
    </source>
</evidence>
<feature type="region of interest" description="Disordered" evidence="5">
    <location>
        <begin position="264"/>
        <end position="288"/>
    </location>
</feature>
<keyword evidence="3 4" id="KW-0862">Zinc</keyword>
<evidence type="ECO:0000256" key="3">
    <source>
        <dbReference type="ARBA" id="ARBA00022833"/>
    </source>
</evidence>
<keyword evidence="1 4" id="KW-0479">Metal-binding</keyword>
<protein>
    <recommendedName>
        <fullName evidence="6">C3H1-type domain-containing protein</fullName>
    </recommendedName>
</protein>
<evidence type="ECO:0000313" key="8">
    <source>
        <dbReference type="Proteomes" id="UP001497453"/>
    </source>
</evidence>
<sequence>MAVRRTKLCRNYALGHCPQGDQCKYIHSDYIPLNPTFSMIHQSPPMLGVHNSFSPNSPFSLSAPAMPWGLPSPTAAVPQGYPYNWNYQMTPTMPTFNAARPPQFRPLSWRTTLCRHFIKNQGWCPLGEDCGYIHDLQLAAHAQNDIRYPDRSQSHRATKGMSNGKNGSKQSHCWAYVQGMCRVKDCPYLHPASMELFIPHTPCLAWPNCSKGPMCRFKHPEPLIPRIPGFSTQASVSQQAQPTSPVQPIPPGTVQVHGTTYFPVAQEGSAPQPPLPSTGPQRSPQFPLHYSPTAASVPSGYSPYSNASLSFRSPVYESRQVVPMVSVASTSSEDANRYAGMRPPIPSGDVKVDDTPTKDATGLDEFPYRPPVHQRSGHARRVSVTLKSKEDSDALGLTNHGTTRRQSWMTHSKRDAETHRSWPWAPDAMGLPSTASSHKSVFGF</sequence>
<evidence type="ECO:0000256" key="2">
    <source>
        <dbReference type="ARBA" id="ARBA00022771"/>
    </source>
</evidence>
<dbReference type="Pfam" id="PF14608">
    <property type="entry name" value="zf-CCCH_2"/>
    <property type="match status" value="3"/>
</dbReference>
<dbReference type="SUPFAM" id="SSF90229">
    <property type="entry name" value="CCCH zinc finger"/>
    <property type="match status" value="2"/>
</dbReference>
<organism evidence="7 8">
    <name type="scientific">Somion occarium</name>
    <dbReference type="NCBI Taxonomy" id="3059160"/>
    <lineage>
        <taxon>Eukaryota</taxon>
        <taxon>Fungi</taxon>
        <taxon>Dikarya</taxon>
        <taxon>Basidiomycota</taxon>
        <taxon>Agaricomycotina</taxon>
        <taxon>Agaricomycetes</taxon>
        <taxon>Polyporales</taxon>
        <taxon>Cerrenaceae</taxon>
        <taxon>Somion</taxon>
    </lineage>
</organism>
<feature type="domain" description="C3H1-type" evidence="6">
    <location>
        <begin position="4"/>
        <end position="30"/>
    </location>
</feature>
<feature type="zinc finger region" description="C3H1-type" evidence="4">
    <location>
        <begin position="167"/>
        <end position="193"/>
    </location>
</feature>
<gene>
    <name evidence="7" type="ORF">GFSPODELE1_LOCUS10481</name>
</gene>
<dbReference type="Gene3D" id="6.10.250.3220">
    <property type="match status" value="1"/>
</dbReference>
<feature type="region of interest" description="Disordered" evidence="5">
    <location>
        <begin position="360"/>
        <end position="444"/>
    </location>
</feature>
<dbReference type="Proteomes" id="UP001497453">
    <property type="component" value="Chromosome 9"/>
</dbReference>
<name>A0ABP1E8J0_9APHY</name>
<reference evidence="8" key="1">
    <citation type="submission" date="2024-04" db="EMBL/GenBank/DDBJ databases">
        <authorList>
            <person name="Shaw F."/>
            <person name="Minotto A."/>
        </authorList>
    </citation>
    <scope>NUCLEOTIDE SEQUENCE [LARGE SCALE GENOMIC DNA]</scope>
</reference>
<feature type="domain" description="C3H1-type" evidence="6">
    <location>
        <begin position="202"/>
        <end position="222"/>
    </location>
</feature>
<feature type="domain" description="C3H1-type" evidence="6">
    <location>
        <begin position="167"/>
        <end position="193"/>
    </location>
</feature>
<feature type="compositionally biased region" description="Polar residues" evidence="5">
    <location>
        <begin position="433"/>
        <end position="444"/>
    </location>
</feature>
<dbReference type="Pfam" id="PF00642">
    <property type="entry name" value="zf-CCCH"/>
    <property type="match status" value="1"/>
</dbReference>
<dbReference type="PROSITE" id="PS50103">
    <property type="entry name" value="ZF_C3H1"/>
    <property type="match status" value="4"/>
</dbReference>
<evidence type="ECO:0000256" key="4">
    <source>
        <dbReference type="PROSITE-ProRule" id="PRU00723"/>
    </source>
</evidence>
<dbReference type="SMART" id="SM00356">
    <property type="entry name" value="ZnF_C3H1"/>
    <property type="match status" value="4"/>
</dbReference>
<dbReference type="Gene3D" id="4.10.1000.10">
    <property type="entry name" value="Zinc finger, CCCH-type"/>
    <property type="match status" value="2"/>
</dbReference>
<dbReference type="InterPro" id="IPR000571">
    <property type="entry name" value="Znf_CCCH"/>
</dbReference>
<evidence type="ECO:0000256" key="5">
    <source>
        <dbReference type="SAM" id="MobiDB-lite"/>
    </source>
</evidence>
<feature type="zinc finger region" description="C3H1-type" evidence="4">
    <location>
        <begin position="108"/>
        <end position="137"/>
    </location>
</feature>
<feature type="zinc finger region" description="C3H1-type" evidence="4">
    <location>
        <begin position="202"/>
        <end position="222"/>
    </location>
</feature>
<dbReference type="EMBL" id="OZ037952">
    <property type="protein sequence ID" value="CAL1715897.1"/>
    <property type="molecule type" value="Genomic_DNA"/>
</dbReference>
<feature type="zinc finger region" description="C3H1-type" evidence="4">
    <location>
        <begin position="4"/>
        <end position="30"/>
    </location>
</feature>
<feature type="compositionally biased region" description="Polar residues" evidence="5">
    <location>
        <begin position="399"/>
        <end position="410"/>
    </location>
</feature>
<proteinExistence type="predicted"/>
<keyword evidence="8" id="KW-1185">Reference proteome</keyword>